<keyword evidence="3" id="KW-1185">Reference proteome</keyword>
<evidence type="ECO:0000313" key="3">
    <source>
        <dbReference type="Proteomes" id="UP000596660"/>
    </source>
</evidence>
<proteinExistence type="predicted"/>
<dbReference type="Gramene" id="AUR62041310-RA">
    <property type="protein sequence ID" value="AUR62041310-RA:cds"/>
    <property type="gene ID" value="AUR62041310"/>
</dbReference>
<protein>
    <submittedName>
        <fullName evidence="2">Uncharacterized protein</fullName>
    </submittedName>
</protein>
<reference evidence="2" key="1">
    <citation type="journal article" date="2017" name="Nature">
        <title>The genome of Chenopodium quinoa.</title>
        <authorList>
            <person name="Jarvis D.E."/>
            <person name="Ho Y.S."/>
            <person name="Lightfoot D.J."/>
            <person name="Schmoeckel S.M."/>
            <person name="Li B."/>
            <person name="Borm T.J.A."/>
            <person name="Ohyanagi H."/>
            <person name="Mineta K."/>
            <person name="Michell C.T."/>
            <person name="Saber N."/>
            <person name="Kharbatia N.M."/>
            <person name="Rupper R.R."/>
            <person name="Sharp A.R."/>
            <person name="Dally N."/>
            <person name="Boughton B.A."/>
            <person name="Woo Y.H."/>
            <person name="Gao G."/>
            <person name="Schijlen E.G.W.M."/>
            <person name="Guo X."/>
            <person name="Momin A.A."/>
            <person name="Negrao S."/>
            <person name="Al-Babili S."/>
            <person name="Gehring C."/>
            <person name="Roessner U."/>
            <person name="Jung C."/>
            <person name="Murphy K."/>
            <person name="Arold S.T."/>
            <person name="Gojobori T."/>
            <person name="van der Linden C.G."/>
            <person name="van Loo E.N."/>
            <person name="Jellen E.N."/>
            <person name="Maughan P.J."/>
            <person name="Tester M."/>
        </authorList>
    </citation>
    <scope>NUCLEOTIDE SEQUENCE [LARGE SCALE GENOMIC DNA]</scope>
    <source>
        <strain evidence="2">cv. PI 614886</strain>
    </source>
</reference>
<sequence length="168" mass="18258">MELEVVSRGHKYYCGIPVVIRTSWTQENPGRKFKAFVAEKHRLATDLKLVLAKLDCTDNMKRRLSKELDNMERKQNEVAARQQALEKEQIEATCLALVALAETAAEVKTRDAAVVAVAFLFLVLAEPVFVADEGPDKVADVVVADLDLVNGLIAVVVDAGVAAGVRAG</sequence>
<name>A0A803N6H2_CHEQI</name>
<evidence type="ECO:0000313" key="2">
    <source>
        <dbReference type="EnsemblPlants" id="AUR62041310-RA:cds"/>
    </source>
</evidence>
<accession>A0A803N6H2</accession>
<keyword evidence="1" id="KW-0175">Coiled coil</keyword>
<organism evidence="2 3">
    <name type="scientific">Chenopodium quinoa</name>
    <name type="common">Quinoa</name>
    <dbReference type="NCBI Taxonomy" id="63459"/>
    <lineage>
        <taxon>Eukaryota</taxon>
        <taxon>Viridiplantae</taxon>
        <taxon>Streptophyta</taxon>
        <taxon>Embryophyta</taxon>
        <taxon>Tracheophyta</taxon>
        <taxon>Spermatophyta</taxon>
        <taxon>Magnoliopsida</taxon>
        <taxon>eudicotyledons</taxon>
        <taxon>Gunneridae</taxon>
        <taxon>Pentapetalae</taxon>
        <taxon>Caryophyllales</taxon>
        <taxon>Chenopodiaceae</taxon>
        <taxon>Chenopodioideae</taxon>
        <taxon>Atripliceae</taxon>
        <taxon>Chenopodium</taxon>
    </lineage>
</organism>
<reference evidence="2" key="2">
    <citation type="submission" date="2021-03" db="UniProtKB">
        <authorList>
            <consortium name="EnsemblPlants"/>
        </authorList>
    </citation>
    <scope>IDENTIFICATION</scope>
</reference>
<feature type="coiled-coil region" evidence="1">
    <location>
        <begin position="54"/>
        <end position="91"/>
    </location>
</feature>
<evidence type="ECO:0000256" key="1">
    <source>
        <dbReference type="SAM" id="Coils"/>
    </source>
</evidence>
<dbReference type="Proteomes" id="UP000596660">
    <property type="component" value="Unplaced"/>
</dbReference>
<dbReference type="EnsemblPlants" id="AUR62041310-RA">
    <property type="protein sequence ID" value="AUR62041310-RA:cds"/>
    <property type="gene ID" value="AUR62041310"/>
</dbReference>
<dbReference type="AlphaFoldDB" id="A0A803N6H2"/>